<proteinExistence type="predicted"/>
<keyword evidence="1" id="KW-0812">Transmembrane</keyword>
<dbReference type="AlphaFoldDB" id="A0A917W241"/>
<gene>
    <name evidence="2" type="ORF">GCM10011575_09970</name>
</gene>
<feature type="transmembrane region" description="Helical" evidence="1">
    <location>
        <begin position="69"/>
        <end position="90"/>
    </location>
</feature>
<dbReference type="Proteomes" id="UP000613840">
    <property type="component" value="Unassembled WGS sequence"/>
</dbReference>
<comment type="caution">
    <text evidence="2">The sequence shown here is derived from an EMBL/GenBank/DDBJ whole genome shotgun (WGS) entry which is preliminary data.</text>
</comment>
<evidence type="ECO:0008006" key="4">
    <source>
        <dbReference type="Google" id="ProtNLM"/>
    </source>
</evidence>
<keyword evidence="3" id="KW-1185">Reference proteome</keyword>
<keyword evidence="1" id="KW-0472">Membrane</keyword>
<keyword evidence="1" id="KW-1133">Transmembrane helix</keyword>
<organism evidence="2 3">
    <name type="scientific">Microlunatus endophyticus</name>
    <dbReference type="NCBI Taxonomy" id="1716077"/>
    <lineage>
        <taxon>Bacteria</taxon>
        <taxon>Bacillati</taxon>
        <taxon>Actinomycetota</taxon>
        <taxon>Actinomycetes</taxon>
        <taxon>Propionibacteriales</taxon>
        <taxon>Propionibacteriaceae</taxon>
        <taxon>Microlunatus</taxon>
    </lineage>
</organism>
<evidence type="ECO:0000313" key="3">
    <source>
        <dbReference type="Proteomes" id="UP000613840"/>
    </source>
</evidence>
<feature type="transmembrane region" description="Helical" evidence="1">
    <location>
        <begin position="102"/>
        <end position="122"/>
    </location>
</feature>
<dbReference type="EMBL" id="BMMZ01000002">
    <property type="protein sequence ID" value="GGL53548.1"/>
    <property type="molecule type" value="Genomic_DNA"/>
</dbReference>
<dbReference type="RefSeq" id="WP_188894071.1">
    <property type="nucleotide sequence ID" value="NZ_BMMZ01000002.1"/>
</dbReference>
<reference evidence="2" key="2">
    <citation type="submission" date="2020-09" db="EMBL/GenBank/DDBJ databases">
        <authorList>
            <person name="Sun Q."/>
            <person name="Zhou Y."/>
        </authorList>
    </citation>
    <scope>NUCLEOTIDE SEQUENCE</scope>
    <source>
        <strain evidence="2">CGMCC 4.7306</strain>
    </source>
</reference>
<protein>
    <recommendedName>
        <fullName evidence="4">DUF3137 domain-containing protein</fullName>
    </recommendedName>
</protein>
<reference evidence="2" key="1">
    <citation type="journal article" date="2014" name="Int. J. Syst. Evol. Microbiol.">
        <title>Complete genome sequence of Corynebacterium casei LMG S-19264T (=DSM 44701T), isolated from a smear-ripened cheese.</title>
        <authorList>
            <consortium name="US DOE Joint Genome Institute (JGI-PGF)"/>
            <person name="Walter F."/>
            <person name="Albersmeier A."/>
            <person name="Kalinowski J."/>
            <person name="Ruckert C."/>
        </authorList>
    </citation>
    <scope>NUCLEOTIDE SEQUENCE</scope>
    <source>
        <strain evidence="2">CGMCC 4.7306</strain>
    </source>
</reference>
<sequence length="323" mass="35768">MTVPVSGSPVPGSPVPGSFDYSAFTTAAPKKLVIAYRHSCEVRGYDDEHGFDEQKASPAKRGALSKTCVIVLAVCCGIAGLFFVLFGVAFMTTPAEDVTSPISQVIVGAIFLAISFVLIMTARSMTTYATWVVRYRLSWFARANGLSYAFRSDPRSFPGITPDRPGYPYVSSVKLTNVLRTTTGPQVAMGHQDVTYRDSRDRAWNSKGYGIVSDDWNFVAINFSTRSPWMHLKHRRSPQHDAPDQLQANFTLADKTREDEAHAFFTPDLLSVILQTAPGYDAMVHNGWLYLLKGSLYEESTHAEGIAERLEIVQRLVPMVVKQ</sequence>
<accession>A0A917W241</accession>
<name>A0A917W241_9ACTN</name>
<evidence type="ECO:0000256" key="1">
    <source>
        <dbReference type="SAM" id="Phobius"/>
    </source>
</evidence>
<evidence type="ECO:0000313" key="2">
    <source>
        <dbReference type="EMBL" id="GGL53548.1"/>
    </source>
</evidence>